<organism evidence="1">
    <name type="scientific">human gut metagenome</name>
    <dbReference type="NCBI Taxonomy" id="408170"/>
    <lineage>
        <taxon>unclassified sequences</taxon>
        <taxon>metagenomes</taxon>
        <taxon>organismal metagenomes</taxon>
    </lineage>
</organism>
<evidence type="ECO:0000313" key="1">
    <source>
        <dbReference type="EMBL" id="ETJ30217.1"/>
    </source>
</evidence>
<dbReference type="AlphaFoldDB" id="W1XIW7"/>
<feature type="non-terminal residue" evidence="1">
    <location>
        <position position="1"/>
    </location>
</feature>
<comment type="caution">
    <text evidence="1">The sequence shown here is derived from an EMBL/GenBank/DDBJ whole genome shotgun (WGS) entry which is preliminary data.</text>
</comment>
<sequence length="25" mass="2909">YKNSVYAEETIEMQLKVGKHVSQNI</sequence>
<accession>W1XIW7</accession>
<gene>
    <name evidence="1" type="ORF">Q604_UNBC15268G0001</name>
</gene>
<proteinExistence type="predicted"/>
<name>W1XIW7_9ZZZZ</name>
<dbReference type="EMBL" id="AZMM01015268">
    <property type="protein sequence ID" value="ETJ30217.1"/>
    <property type="molecule type" value="Genomic_DNA"/>
</dbReference>
<protein>
    <submittedName>
        <fullName evidence="1">Uncharacterized protein</fullName>
    </submittedName>
</protein>
<reference evidence="1" key="1">
    <citation type="submission" date="2013-12" db="EMBL/GenBank/DDBJ databases">
        <title>A Varibaculum cambriense genome reconstructed from a premature infant gut community with otherwise low bacterial novelty that shifts toward anaerobic metabolism during the third week of life.</title>
        <authorList>
            <person name="Brown C.T."/>
            <person name="Sharon I."/>
            <person name="Thomas B.C."/>
            <person name="Castelle C.J."/>
            <person name="Morowitz M.J."/>
            <person name="Banfield J.F."/>
        </authorList>
    </citation>
    <scope>NUCLEOTIDE SEQUENCE</scope>
</reference>